<keyword evidence="1" id="KW-0472">Membrane</keyword>
<accession>A0A644Y0A3</accession>
<dbReference type="EMBL" id="VSSQ01003281">
    <property type="protein sequence ID" value="MPM19963.1"/>
    <property type="molecule type" value="Genomic_DNA"/>
</dbReference>
<comment type="caution">
    <text evidence="2">The sequence shown here is derived from an EMBL/GenBank/DDBJ whole genome shotgun (WGS) entry which is preliminary data.</text>
</comment>
<keyword evidence="1" id="KW-0812">Transmembrane</keyword>
<evidence type="ECO:0000313" key="2">
    <source>
        <dbReference type="EMBL" id="MPM19963.1"/>
    </source>
</evidence>
<name>A0A644Y0A3_9ZZZZ</name>
<keyword evidence="1" id="KW-1133">Transmembrane helix</keyword>
<evidence type="ECO:0000256" key="1">
    <source>
        <dbReference type="SAM" id="Phobius"/>
    </source>
</evidence>
<gene>
    <name evidence="2" type="ORF">SDC9_66390</name>
</gene>
<organism evidence="2">
    <name type="scientific">bioreactor metagenome</name>
    <dbReference type="NCBI Taxonomy" id="1076179"/>
    <lineage>
        <taxon>unclassified sequences</taxon>
        <taxon>metagenomes</taxon>
        <taxon>ecological metagenomes</taxon>
    </lineage>
</organism>
<dbReference type="AlphaFoldDB" id="A0A644Y0A3"/>
<protein>
    <submittedName>
        <fullName evidence="2">Uncharacterized protein</fullName>
    </submittedName>
</protein>
<proteinExistence type="predicted"/>
<sequence length="44" mass="4724">MGESLDAISAVTLMRVLLGILMGSAARFVTLRVDSRQVPSYPNS</sequence>
<feature type="transmembrane region" description="Helical" evidence="1">
    <location>
        <begin position="12"/>
        <end position="30"/>
    </location>
</feature>
<reference evidence="2" key="1">
    <citation type="submission" date="2019-08" db="EMBL/GenBank/DDBJ databases">
        <authorList>
            <person name="Kucharzyk K."/>
            <person name="Murdoch R.W."/>
            <person name="Higgins S."/>
            <person name="Loffler F."/>
        </authorList>
    </citation>
    <scope>NUCLEOTIDE SEQUENCE</scope>
</reference>